<dbReference type="Pfam" id="PF20531">
    <property type="entry name" value="DUF6746"/>
    <property type="match status" value="1"/>
</dbReference>
<organism evidence="1 2">
    <name type="scientific">Roseovarius litoreus</name>
    <dbReference type="NCBI Taxonomy" id="1155722"/>
    <lineage>
        <taxon>Bacteria</taxon>
        <taxon>Pseudomonadati</taxon>
        <taxon>Pseudomonadota</taxon>
        <taxon>Alphaproteobacteria</taxon>
        <taxon>Rhodobacterales</taxon>
        <taxon>Roseobacteraceae</taxon>
        <taxon>Roseovarius</taxon>
    </lineage>
</organism>
<dbReference type="Proteomes" id="UP000322545">
    <property type="component" value="Unassembled WGS sequence"/>
</dbReference>
<protein>
    <submittedName>
        <fullName evidence="1">Uncharacterized protein</fullName>
    </submittedName>
</protein>
<keyword evidence="2" id="KW-1185">Reference proteome</keyword>
<accession>A0A1M7FPG3</accession>
<dbReference type="InterPro" id="IPR046634">
    <property type="entry name" value="DUF6746"/>
</dbReference>
<dbReference type="AlphaFoldDB" id="A0A1M7FPG3"/>
<reference evidence="1 2" key="1">
    <citation type="submission" date="2016-11" db="EMBL/GenBank/DDBJ databases">
        <authorList>
            <person name="Varghese N."/>
            <person name="Submissions S."/>
        </authorList>
    </citation>
    <scope>NUCLEOTIDE SEQUENCE [LARGE SCALE GENOMIC DNA]</scope>
    <source>
        <strain evidence="1 2">DSM 28249</strain>
    </source>
</reference>
<gene>
    <name evidence="1" type="ORF">SAMN05443432_104268</name>
</gene>
<evidence type="ECO:0000313" key="1">
    <source>
        <dbReference type="EMBL" id="SHM05638.1"/>
    </source>
</evidence>
<evidence type="ECO:0000313" key="2">
    <source>
        <dbReference type="Proteomes" id="UP000322545"/>
    </source>
</evidence>
<dbReference type="EMBL" id="FRCB01000004">
    <property type="protein sequence ID" value="SHM05638.1"/>
    <property type="molecule type" value="Genomic_DNA"/>
</dbReference>
<sequence length="125" mass="13726">MKHTVGSLVTAAAITLGHLVPATAEQVTHYAPEPSETLEQAVENFAKYNDKLADVLDRDPLTTADMEEVHEYTYTLEIALAKINEELGALPVVLEEVHQTSEGDDPERLRAAGEAYLAQARLLDR</sequence>
<dbReference type="RefSeq" id="WP_149779439.1">
    <property type="nucleotide sequence ID" value="NZ_FRCB01000004.1"/>
</dbReference>
<proteinExistence type="predicted"/>
<name>A0A1M7FPG3_9RHOB</name>